<dbReference type="Pfam" id="PF14012">
    <property type="entry name" value="DUF4229"/>
    <property type="match status" value="1"/>
</dbReference>
<keyword evidence="1" id="KW-1133">Transmembrane helix</keyword>
<feature type="transmembrane region" description="Helical" evidence="1">
    <location>
        <begin position="54"/>
        <end position="75"/>
    </location>
</feature>
<keyword evidence="1" id="KW-0472">Membrane</keyword>
<evidence type="ECO:0000313" key="3">
    <source>
        <dbReference type="Proteomes" id="UP000642993"/>
    </source>
</evidence>
<protein>
    <submittedName>
        <fullName evidence="2">DUF4229 domain-containing protein</fullName>
    </submittedName>
</protein>
<dbReference type="EMBL" id="JACYWE010000007">
    <property type="protein sequence ID" value="MBD8507329.1"/>
    <property type="molecule type" value="Genomic_DNA"/>
</dbReference>
<gene>
    <name evidence="2" type="ORF">HT102_12625</name>
</gene>
<organism evidence="2 3">
    <name type="scientific">Lolliginicoccus lacisalsi</name>
    <dbReference type="NCBI Taxonomy" id="2742202"/>
    <lineage>
        <taxon>Bacteria</taxon>
        <taxon>Bacillati</taxon>
        <taxon>Actinomycetota</taxon>
        <taxon>Actinomycetes</taxon>
        <taxon>Mycobacteriales</taxon>
        <taxon>Hoyosellaceae</taxon>
        <taxon>Lolliginicoccus</taxon>
    </lineage>
</organism>
<feature type="transmembrane region" description="Helical" evidence="1">
    <location>
        <begin position="21"/>
        <end position="48"/>
    </location>
</feature>
<name>A0A927JDN7_9ACTN</name>
<accession>A0A927JDN7</accession>
<dbReference type="Proteomes" id="UP000642993">
    <property type="component" value="Unassembled WGS sequence"/>
</dbReference>
<keyword evidence="3" id="KW-1185">Reference proteome</keyword>
<comment type="caution">
    <text evidence="2">The sequence shown here is derived from an EMBL/GenBank/DDBJ whole genome shotgun (WGS) entry which is preliminary data.</text>
</comment>
<reference evidence="2" key="1">
    <citation type="submission" date="2020-09" db="EMBL/GenBank/DDBJ databases">
        <title>Hoyosella lacisalsi sp. nov., a halotolerant actinobacterium isolated from soil of Lake Gudzhirganskoe.</title>
        <authorList>
            <person name="Yang Q."/>
            <person name="Guo P.Y."/>
            <person name="Liu S.W."/>
            <person name="Li F.N."/>
            <person name="Sun C.H."/>
        </authorList>
    </citation>
    <scope>NUCLEOTIDE SEQUENCE</scope>
    <source>
        <strain evidence="2">G463</strain>
    </source>
</reference>
<evidence type="ECO:0000256" key="1">
    <source>
        <dbReference type="SAM" id="Phobius"/>
    </source>
</evidence>
<sequence>MSTSSSSPQASPQRQHTKGTLVRDIILFTLARLLLAALIAGVIVGGGMLVGVQVYLLVALLFAVLIAMPLSFVLFKPLRQRINEGIAAVDSQRRQQRADLEERLRGAQRGDTGGQ</sequence>
<dbReference type="RefSeq" id="WP_192039762.1">
    <property type="nucleotide sequence ID" value="NZ_JACYWE010000007.1"/>
</dbReference>
<proteinExistence type="predicted"/>
<evidence type="ECO:0000313" key="2">
    <source>
        <dbReference type="EMBL" id="MBD8507329.1"/>
    </source>
</evidence>
<keyword evidence="1" id="KW-0812">Transmembrane</keyword>
<dbReference type="AlphaFoldDB" id="A0A927JDN7"/>
<dbReference type="InterPro" id="IPR025323">
    <property type="entry name" value="DUF4229"/>
</dbReference>